<name>F7PWJ4_9MOLU</name>
<dbReference type="InterPro" id="IPR008844">
    <property type="entry name" value="Spore_GerAC-like"/>
</dbReference>
<reference evidence="2 3" key="1">
    <citation type="journal article" date="2011" name="J. Bacteriol.">
        <title>Genome sequence of Haloplasma contractile, an unusual contractile bacterium from a deep-sea anoxic brine lake.</title>
        <authorList>
            <person name="Antunes A."/>
            <person name="Alam I."/>
            <person name="El Dorry H."/>
            <person name="Siam R."/>
            <person name="Robertson A."/>
            <person name="Bajic V.B."/>
            <person name="Stingl U."/>
        </authorList>
    </citation>
    <scope>NUCLEOTIDE SEQUENCE [LARGE SCALE GENOMIC DNA]</scope>
    <source>
        <strain evidence="2 3">SSD-17B</strain>
    </source>
</reference>
<dbReference type="GO" id="GO:0016020">
    <property type="term" value="C:membrane"/>
    <property type="evidence" value="ECO:0007669"/>
    <property type="project" value="InterPro"/>
</dbReference>
<keyword evidence="3" id="KW-1185">Reference proteome</keyword>
<dbReference type="InParanoid" id="F7PWJ4"/>
<accession>F7PWJ4</accession>
<organism evidence="2 3">
    <name type="scientific">Haloplasma contractile SSD-17B</name>
    <dbReference type="NCBI Taxonomy" id="1033810"/>
    <lineage>
        <taxon>Bacteria</taxon>
        <taxon>Bacillati</taxon>
        <taxon>Mycoplasmatota</taxon>
        <taxon>Mollicutes</taxon>
        <taxon>Haloplasmatales</taxon>
        <taxon>Haloplasmataceae</taxon>
        <taxon>Haloplasma</taxon>
    </lineage>
</organism>
<dbReference type="eggNOG" id="ENOG502Z9N7">
    <property type="taxonomic scope" value="Bacteria"/>
</dbReference>
<evidence type="ECO:0000313" key="2">
    <source>
        <dbReference type="EMBL" id="ERJ10968.1"/>
    </source>
</evidence>
<dbReference type="InterPro" id="IPR057336">
    <property type="entry name" value="GerAC_N"/>
</dbReference>
<reference evidence="2 3" key="2">
    <citation type="journal article" date="2013" name="PLoS ONE">
        <title>INDIGO - INtegrated Data Warehouse of MIcrobial GenOmes with Examples from the Red Sea Extremophiles.</title>
        <authorList>
            <person name="Alam I."/>
            <person name="Antunes A."/>
            <person name="Kamau A.A."/>
            <person name="Ba Alawi W."/>
            <person name="Kalkatawi M."/>
            <person name="Stingl U."/>
            <person name="Bajic V.B."/>
        </authorList>
    </citation>
    <scope>NUCLEOTIDE SEQUENCE [LARGE SCALE GENOMIC DNA]</scope>
    <source>
        <strain evidence="2 3">SSD-17B</strain>
    </source>
</reference>
<comment type="caution">
    <text evidence="2">The sequence shown here is derived from an EMBL/GenBank/DDBJ whole genome shotgun (WGS) entry which is preliminary data.</text>
</comment>
<sequence>MYENETIKKVLIISIVSVALLLLTGCWGRRELNELAITTAIAVDKADYGYNISVQVAVPSEVAGDTTSSRVAATTYQAQGKTIFEAMRKITTEMPRKIYVAHLQTLIISEEVARERISQIVDIMFRHRELRTDFYILVTQDTKADRTLHILTALQNLPKPIQSLLNR</sequence>
<proteinExistence type="predicted"/>
<dbReference type="PANTHER" id="PTHR35789">
    <property type="entry name" value="SPORE GERMINATION PROTEIN B3"/>
    <property type="match status" value="1"/>
</dbReference>
<dbReference type="Gene3D" id="6.20.190.10">
    <property type="entry name" value="Nutrient germinant receptor protein C, domain 1"/>
    <property type="match status" value="1"/>
</dbReference>
<dbReference type="OrthoDB" id="9816067at2"/>
<evidence type="ECO:0000259" key="1">
    <source>
        <dbReference type="Pfam" id="PF25198"/>
    </source>
</evidence>
<dbReference type="AlphaFoldDB" id="F7PWJ4"/>
<dbReference type="Proteomes" id="UP000005707">
    <property type="component" value="Unassembled WGS sequence"/>
</dbReference>
<dbReference type="Pfam" id="PF25198">
    <property type="entry name" value="Spore_GerAC_N"/>
    <property type="match status" value="1"/>
</dbReference>
<protein>
    <submittedName>
        <fullName evidence="2">Spore germination protein YfkR</fullName>
    </submittedName>
</protein>
<dbReference type="GO" id="GO:0009847">
    <property type="term" value="P:spore germination"/>
    <property type="evidence" value="ECO:0007669"/>
    <property type="project" value="InterPro"/>
</dbReference>
<dbReference type="PANTHER" id="PTHR35789:SF1">
    <property type="entry name" value="SPORE GERMINATION PROTEIN B3"/>
    <property type="match status" value="1"/>
</dbReference>
<feature type="domain" description="Spore germination protein N-terminal" evidence="1">
    <location>
        <begin position="29"/>
        <end position="159"/>
    </location>
</feature>
<dbReference type="STRING" id="1033810.HLPCO_002973"/>
<evidence type="ECO:0000313" key="3">
    <source>
        <dbReference type="Proteomes" id="UP000005707"/>
    </source>
</evidence>
<gene>
    <name evidence="2" type="primary">yfkR</name>
    <name evidence="2" type="ORF">HLPCO_002973</name>
</gene>
<dbReference type="RefSeq" id="WP_008825616.1">
    <property type="nucleotide sequence ID" value="NZ_AFNU02000020.1"/>
</dbReference>
<dbReference type="EMBL" id="AFNU02000020">
    <property type="protein sequence ID" value="ERJ10968.1"/>
    <property type="molecule type" value="Genomic_DNA"/>
</dbReference>